<name>A0A8D4BPK6_PRIMW</name>
<gene>
    <name evidence="1" type="ORF">BMWSH_3631</name>
</gene>
<dbReference type="Proteomes" id="UP000001283">
    <property type="component" value="Chromosome"/>
</dbReference>
<sequence>MTSNKKAPKKLLKSFFGAIGDPVGGEHILTTTVEEVYSNSKK</sequence>
<protein>
    <submittedName>
        <fullName evidence="1">Uncharacterized protein</fullName>
    </submittedName>
</protein>
<evidence type="ECO:0000313" key="2">
    <source>
        <dbReference type="Proteomes" id="UP000001283"/>
    </source>
</evidence>
<dbReference type="KEGG" id="bmh:BMWSH_3631"/>
<accession>A0A8D4BPK6</accession>
<dbReference type="EMBL" id="CP003017">
    <property type="protein sequence ID" value="AEN90513.1"/>
    <property type="molecule type" value="Genomic_DNA"/>
</dbReference>
<organism evidence="1 2">
    <name type="scientific">Priestia megaterium (strain WSH-002)</name>
    <name type="common">Bacillus megaterium</name>
    <dbReference type="NCBI Taxonomy" id="1006007"/>
    <lineage>
        <taxon>Bacteria</taxon>
        <taxon>Bacillati</taxon>
        <taxon>Bacillota</taxon>
        <taxon>Bacilli</taxon>
        <taxon>Bacillales</taxon>
        <taxon>Bacillaceae</taxon>
        <taxon>Priestia</taxon>
    </lineage>
</organism>
<proteinExistence type="predicted"/>
<dbReference type="AlphaFoldDB" id="A0A8D4BPK6"/>
<evidence type="ECO:0000313" key="1">
    <source>
        <dbReference type="EMBL" id="AEN90513.1"/>
    </source>
</evidence>
<reference evidence="1 2" key="1">
    <citation type="journal article" date="2011" name="J. Bacteriol.">
        <title>Complete genome sequence of the industrial strain Bacillus megaterium WSH-002.</title>
        <authorList>
            <person name="Liu L."/>
            <person name="Li Y."/>
            <person name="Zhang J."/>
            <person name="Zou W."/>
            <person name="Zhou Z."/>
            <person name="Liu J."/>
            <person name="Li X."/>
            <person name="Wang L."/>
            <person name="Chen J."/>
        </authorList>
    </citation>
    <scope>NUCLEOTIDE SEQUENCE [LARGE SCALE GENOMIC DNA]</scope>
    <source>
        <strain evidence="1 2">WSH-002</strain>
    </source>
</reference>